<name>A0A9Q0S3A7_9DIPT</name>
<evidence type="ECO:0000313" key="2">
    <source>
        <dbReference type="EMBL" id="KAJ6643124.1"/>
    </source>
</evidence>
<keyword evidence="1" id="KW-0175">Coiled coil</keyword>
<reference evidence="2" key="1">
    <citation type="submission" date="2022-07" db="EMBL/GenBank/DDBJ databases">
        <authorList>
            <person name="Trinca V."/>
            <person name="Uliana J.V.C."/>
            <person name="Torres T.T."/>
            <person name="Ward R.J."/>
            <person name="Monesi N."/>
        </authorList>
    </citation>
    <scope>NUCLEOTIDE SEQUENCE</scope>
    <source>
        <strain evidence="2">HSMRA1968</strain>
        <tissue evidence="2">Whole embryos</tissue>
    </source>
</reference>
<feature type="coiled-coil region" evidence="1">
    <location>
        <begin position="195"/>
        <end position="263"/>
    </location>
</feature>
<proteinExistence type="predicted"/>
<protein>
    <submittedName>
        <fullName evidence="2">Uncharacterized protein</fullName>
    </submittedName>
</protein>
<sequence length="283" mass="33175">MSNIAEICSKTTLSKPSFETKNLKTKKSICRVSRLPKSFSSKMHSIQSKSLDAMENDQQILDFPTRMKLKERISELQQLNNEMKFKLTSLETKLKTKESELITSESLNRQIKQLLDKHINREQELNCQILTFEKKLAKANQQVRELEEEKKLFSIDIKALHLFKQTNKELKEHSELKDAQILDFSEQIADAHRSLTAALTKNKALESQLQELKKVEPMLDIRKSYINSLEERVSQLEILCSNLNEENRQLKCGIEQLEEYRLQYFLAMIEKDTNLFQCQLQTY</sequence>
<dbReference type="AlphaFoldDB" id="A0A9Q0S3A7"/>
<dbReference type="Proteomes" id="UP001151699">
    <property type="component" value="Chromosome B"/>
</dbReference>
<comment type="caution">
    <text evidence="2">The sequence shown here is derived from an EMBL/GenBank/DDBJ whole genome shotgun (WGS) entry which is preliminary data.</text>
</comment>
<dbReference type="EMBL" id="WJQU01000002">
    <property type="protein sequence ID" value="KAJ6643124.1"/>
    <property type="molecule type" value="Genomic_DNA"/>
</dbReference>
<keyword evidence="3" id="KW-1185">Reference proteome</keyword>
<accession>A0A9Q0S3A7</accession>
<dbReference type="OrthoDB" id="7777719at2759"/>
<feature type="coiled-coil region" evidence="1">
    <location>
        <begin position="66"/>
        <end position="156"/>
    </location>
</feature>
<evidence type="ECO:0000313" key="3">
    <source>
        <dbReference type="Proteomes" id="UP001151699"/>
    </source>
</evidence>
<evidence type="ECO:0000256" key="1">
    <source>
        <dbReference type="SAM" id="Coils"/>
    </source>
</evidence>
<gene>
    <name evidence="2" type="ORF">Bhyg_08080</name>
</gene>
<organism evidence="2 3">
    <name type="scientific">Pseudolycoriella hygida</name>
    <dbReference type="NCBI Taxonomy" id="35572"/>
    <lineage>
        <taxon>Eukaryota</taxon>
        <taxon>Metazoa</taxon>
        <taxon>Ecdysozoa</taxon>
        <taxon>Arthropoda</taxon>
        <taxon>Hexapoda</taxon>
        <taxon>Insecta</taxon>
        <taxon>Pterygota</taxon>
        <taxon>Neoptera</taxon>
        <taxon>Endopterygota</taxon>
        <taxon>Diptera</taxon>
        <taxon>Nematocera</taxon>
        <taxon>Sciaroidea</taxon>
        <taxon>Sciaridae</taxon>
        <taxon>Pseudolycoriella</taxon>
    </lineage>
</organism>